<proteinExistence type="predicted"/>
<reference evidence="1 2" key="1">
    <citation type="submission" date="2019-06" db="EMBL/GenBank/DDBJ databases">
        <title>Complete genome sequence of Ensifer mexicanus ITTG R7 isolated from nodules of Acacia angustissima (Mill.) Kuntze.</title>
        <authorList>
            <person name="Rincon-Rosales R."/>
            <person name="Rogel M.A."/>
            <person name="Guerrero G."/>
            <person name="Rincon-Molina C.I."/>
            <person name="Lopez-Lopez A."/>
            <person name="Martinez-Romero E."/>
        </authorList>
    </citation>
    <scope>NUCLEOTIDE SEQUENCE [LARGE SCALE GENOMIC DNA]</scope>
    <source>
        <strain evidence="1 2">ITTG R7</strain>
    </source>
</reference>
<sequence length="119" mass="13470">MNSLALKRIYEAPEASDGTRILVDRLWPRGIAKDKAGVDLWLKDIAPSDALRKRFHGKPDAWDEFCTAYAAELEDETAQAAVQELRKHLAKGPVTLLYAARNEERNNAVALKAWLERRL</sequence>
<dbReference type="RefSeq" id="WP_180938688.1">
    <property type="nucleotide sequence ID" value="NZ_CP041238.1"/>
</dbReference>
<keyword evidence="2" id="KW-1185">Reference proteome</keyword>
<dbReference type="EMBL" id="CP041238">
    <property type="protein sequence ID" value="QLL62799.1"/>
    <property type="molecule type" value="Genomic_DNA"/>
</dbReference>
<dbReference type="KEGG" id="emx:FKV68_15780"/>
<evidence type="ECO:0000313" key="1">
    <source>
        <dbReference type="EMBL" id="QLL62799.1"/>
    </source>
</evidence>
<evidence type="ECO:0000313" key="2">
    <source>
        <dbReference type="Proteomes" id="UP000510721"/>
    </source>
</evidence>
<dbReference type="AlphaFoldDB" id="A0A859QTI3"/>
<dbReference type="PANTHER" id="PTHR36849">
    <property type="entry name" value="CYTOPLASMIC PROTEIN-RELATED"/>
    <property type="match status" value="1"/>
</dbReference>
<accession>A0A859QTI3</accession>
<dbReference type="PANTHER" id="PTHR36849:SF1">
    <property type="entry name" value="CYTOPLASMIC PROTEIN"/>
    <property type="match status" value="1"/>
</dbReference>
<dbReference type="Proteomes" id="UP000510721">
    <property type="component" value="Chromosome"/>
</dbReference>
<protein>
    <submittedName>
        <fullName evidence="1">DUF488 domain-containing protein</fullName>
    </submittedName>
</protein>
<dbReference type="Pfam" id="PF22752">
    <property type="entry name" value="DUF488-N3i"/>
    <property type="match status" value="1"/>
</dbReference>
<gene>
    <name evidence="1" type="ORF">FKV68_15780</name>
</gene>
<name>A0A859QTI3_9HYPH</name>
<organism evidence="1 2">
    <name type="scientific">Sinorhizobium mexicanum</name>
    <dbReference type="NCBI Taxonomy" id="375549"/>
    <lineage>
        <taxon>Bacteria</taxon>
        <taxon>Pseudomonadati</taxon>
        <taxon>Pseudomonadota</taxon>
        <taxon>Alphaproteobacteria</taxon>
        <taxon>Hyphomicrobiales</taxon>
        <taxon>Rhizobiaceae</taxon>
        <taxon>Sinorhizobium/Ensifer group</taxon>
        <taxon>Sinorhizobium</taxon>
    </lineage>
</organism>
<dbReference type="InterPro" id="IPR052552">
    <property type="entry name" value="YeaO-like"/>
</dbReference>